<dbReference type="Pfam" id="PF00656">
    <property type="entry name" value="Peptidase_C14"/>
    <property type="match status" value="1"/>
</dbReference>
<proteinExistence type="predicted"/>
<feature type="region of interest" description="Disordered" evidence="1">
    <location>
        <begin position="369"/>
        <end position="393"/>
    </location>
</feature>
<evidence type="ECO:0000259" key="2">
    <source>
        <dbReference type="Pfam" id="PF00656"/>
    </source>
</evidence>
<keyword evidence="4" id="KW-1185">Reference proteome</keyword>
<dbReference type="GO" id="GO:0006508">
    <property type="term" value="P:proteolysis"/>
    <property type="evidence" value="ECO:0007669"/>
    <property type="project" value="InterPro"/>
</dbReference>
<dbReference type="Proteomes" id="UP000800235">
    <property type="component" value="Unassembled WGS sequence"/>
</dbReference>
<reference evidence="3" key="1">
    <citation type="journal article" date="2020" name="Stud. Mycol.">
        <title>101 Dothideomycetes genomes: a test case for predicting lifestyles and emergence of pathogens.</title>
        <authorList>
            <person name="Haridas S."/>
            <person name="Albert R."/>
            <person name="Binder M."/>
            <person name="Bloem J."/>
            <person name="Labutti K."/>
            <person name="Salamov A."/>
            <person name="Andreopoulos B."/>
            <person name="Baker S."/>
            <person name="Barry K."/>
            <person name="Bills G."/>
            <person name="Bluhm B."/>
            <person name="Cannon C."/>
            <person name="Castanera R."/>
            <person name="Culley D."/>
            <person name="Daum C."/>
            <person name="Ezra D."/>
            <person name="Gonzalez J."/>
            <person name="Henrissat B."/>
            <person name="Kuo A."/>
            <person name="Liang C."/>
            <person name="Lipzen A."/>
            <person name="Lutzoni F."/>
            <person name="Magnuson J."/>
            <person name="Mondo S."/>
            <person name="Nolan M."/>
            <person name="Ohm R."/>
            <person name="Pangilinan J."/>
            <person name="Park H.-J."/>
            <person name="Ramirez L."/>
            <person name="Alfaro M."/>
            <person name="Sun H."/>
            <person name="Tritt A."/>
            <person name="Yoshinaga Y."/>
            <person name="Zwiers L.-H."/>
            <person name="Turgeon B."/>
            <person name="Goodwin S."/>
            <person name="Spatafora J."/>
            <person name="Crous P."/>
            <person name="Grigoriev I."/>
        </authorList>
    </citation>
    <scope>NUCLEOTIDE SEQUENCE</scope>
    <source>
        <strain evidence="3">CBS 130266</strain>
    </source>
</reference>
<dbReference type="OrthoDB" id="4760831at2759"/>
<evidence type="ECO:0000256" key="1">
    <source>
        <dbReference type="SAM" id="MobiDB-lite"/>
    </source>
</evidence>
<gene>
    <name evidence="3" type="ORF">EJ08DRAFT_658796</name>
</gene>
<dbReference type="GO" id="GO:0004197">
    <property type="term" value="F:cysteine-type endopeptidase activity"/>
    <property type="evidence" value="ECO:0007669"/>
    <property type="project" value="InterPro"/>
</dbReference>
<evidence type="ECO:0000313" key="3">
    <source>
        <dbReference type="EMBL" id="KAF2432800.1"/>
    </source>
</evidence>
<evidence type="ECO:0000313" key="4">
    <source>
        <dbReference type="Proteomes" id="UP000800235"/>
    </source>
</evidence>
<accession>A0A9P4U0H8</accession>
<dbReference type="InterPro" id="IPR011600">
    <property type="entry name" value="Pept_C14_caspase"/>
</dbReference>
<protein>
    <recommendedName>
        <fullName evidence="2">Peptidase C14 caspase domain-containing protein</fullName>
    </recommendedName>
</protein>
<feature type="domain" description="Peptidase C14 caspase" evidence="2">
    <location>
        <begin position="69"/>
        <end position="256"/>
    </location>
</feature>
<organism evidence="3 4">
    <name type="scientific">Tothia fuscella</name>
    <dbReference type="NCBI Taxonomy" id="1048955"/>
    <lineage>
        <taxon>Eukaryota</taxon>
        <taxon>Fungi</taxon>
        <taxon>Dikarya</taxon>
        <taxon>Ascomycota</taxon>
        <taxon>Pezizomycotina</taxon>
        <taxon>Dothideomycetes</taxon>
        <taxon>Pleosporomycetidae</taxon>
        <taxon>Venturiales</taxon>
        <taxon>Cylindrosympodiaceae</taxon>
        <taxon>Tothia</taxon>
    </lineage>
</organism>
<sequence length="430" mass="48859">MDLTFEPPVIIETIENLSSPVAQADAEHTRLQRLWDEHMQNRPKYRPPYQSTVVLLVSWASTELNTGPEVEELAQVFEDEYSFGVQKAYLTENKNPQSQIHEHLAVFVAKHNNPGTLLIIYYAGHGWDVRSAEDAKSQGFRLLKNTDEQSLNNKWNDIDWVVAENLLINLDADVFCIFDCCNAGSLCQRRSPYSRFEYLGACAAKQETHRPGKESFTTALIWALKDLRKQPKCSFLTSELQRKVKEAPDFPKTQEPPIGHRMEPSPDHIVIAPHDINGSVAPMPDDDGPVAYDFLDLRFQFSGPITDAIIKQTAKTMSELIAETSVRKIAADCITFLQKTSKLELSTIFAKKWLQRTRLRTRHSAYSLRQPTPGLLPATVSSESPTPEEPLTPKYTMLEDTFHTQPVEGKAKRRLEIEVMEPTPKRQRTV</sequence>
<dbReference type="Gene3D" id="3.40.50.1460">
    <property type="match status" value="1"/>
</dbReference>
<dbReference type="AlphaFoldDB" id="A0A9P4U0H8"/>
<name>A0A9P4U0H8_9PEZI</name>
<dbReference type="EMBL" id="MU007024">
    <property type="protein sequence ID" value="KAF2432800.1"/>
    <property type="molecule type" value="Genomic_DNA"/>
</dbReference>
<comment type="caution">
    <text evidence="3">The sequence shown here is derived from an EMBL/GenBank/DDBJ whole genome shotgun (WGS) entry which is preliminary data.</text>
</comment>